<evidence type="ECO:0000313" key="3">
    <source>
        <dbReference type="Proteomes" id="UP000654918"/>
    </source>
</evidence>
<evidence type="ECO:0000313" key="2">
    <source>
        <dbReference type="EMBL" id="KAF6807890.1"/>
    </source>
</evidence>
<organism evidence="2 3">
    <name type="scientific">Colletotrichum plurivorum</name>
    <dbReference type="NCBI Taxonomy" id="2175906"/>
    <lineage>
        <taxon>Eukaryota</taxon>
        <taxon>Fungi</taxon>
        <taxon>Dikarya</taxon>
        <taxon>Ascomycota</taxon>
        <taxon>Pezizomycotina</taxon>
        <taxon>Sordariomycetes</taxon>
        <taxon>Hypocreomycetidae</taxon>
        <taxon>Glomerellales</taxon>
        <taxon>Glomerellaceae</taxon>
        <taxon>Colletotrichum</taxon>
        <taxon>Colletotrichum orchidearum species complex</taxon>
    </lineage>
</organism>
<gene>
    <name evidence="2" type="ORF">CPLU01_15745</name>
</gene>
<dbReference type="EMBL" id="WIGO01000606">
    <property type="protein sequence ID" value="KAF6807890.1"/>
    <property type="molecule type" value="Genomic_DNA"/>
</dbReference>
<protein>
    <recommendedName>
        <fullName evidence="1">DUF6570 domain-containing protein</fullName>
    </recommendedName>
</protein>
<reference evidence="2" key="1">
    <citation type="journal article" date="2020" name="Phytopathology">
        <title>Genome Sequence Resources of Colletotrichum truncatum, C. plurivorum, C. musicola, and C. sojae: Four Species Pathogenic to Soybean (Glycine max).</title>
        <authorList>
            <person name="Rogerio F."/>
            <person name="Boufleur T.R."/>
            <person name="Ciampi-Guillardi M."/>
            <person name="Sukno S.A."/>
            <person name="Thon M.R."/>
            <person name="Massola Junior N.S."/>
            <person name="Baroncelli R."/>
        </authorList>
    </citation>
    <scope>NUCLEOTIDE SEQUENCE</scope>
    <source>
        <strain evidence="2">LFN00145</strain>
    </source>
</reference>
<keyword evidence="3" id="KW-1185">Reference proteome</keyword>
<dbReference type="Pfam" id="PF20209">
    <property type="entry name" value="DUF6570"/>
    <property type="match status" value="1"/>
</dbReference>
<feature type="domain" description="DUF6570" evidence="1">
    <location>
        <begin position="8"/>
        <end position="40"/>
    </location>
</feature>
<name>A0A8H6MTP5_9PEZI</name>
<comment type="caution">
    <text evidence="2">The sequence shown here is derived from an EMBL/GenBank/DDBJ whole genome shotgun (WGS) entry which is preliminary data.</text>
</comment>
<dbReference type="Proteomes" id="UP000654918">
    <property type="component" value="Unassembled WGS sequence"/>
</dbReference>
<sequence>MPADMAFMMSVSPIRLKRALIWLKRNNELYRDIVISQDNLSSWAQHAPNTEVPQDLVDRMVRYDATAEDDIRSGHYVPAAERGGQEEPIRTAEEVFTMLDDRQTDLARVEAETNASLGGIRARSQEPDDMYPRNIEIELSELTSTGLLSVANNNNEHGVADRLRLMRGAMVETVYRSRGCKPRDYAAGTTTLNAESGTSDPYIISRRPEEFTDSNDEHFFPKTFPCLFPWGRGGPIPLPDNNANTENVNNGGTFATHPTFPFLVFNMLMRSHNKIVSHVRMKKASFPRIERIVASMTLEDVALAESEYRETRTTTNADVAFLLRELSTFGARKHMSNEERLEAR</sequence>
<evidence type="ECO:0000259" key="1">
    <source>
        <dbReference type="Pfam" id="PF20209"/>
    </source>
</evidence>
<accession>A0A8H6MTP5</accession>
<dbReference type="InterPro" id="IPR046700">
    <property type="entry name" value="DUF6570"/>
</dbReference>
<proteinExistence type="predicted"/>
<dbReference type="AlphaFoldDB" id="A0A8H6MTP5"/>